<evidence type="ECO:0000256" key="9">
    <source>
        <dbReference type="ARBA" id="ARBA00023212"/>
    </source>
</evidence>
<evidence type="ECO:0000256" key="6">
    <source>
        <dbReference type="ARBA" id="ARBA00022737"/>
    </source>
</evidence>
<keyword evidence="3" id="KW-0963">Cytoplasm</keyword>
<keyword evidence="9" id="KW-0206">Cytoskeleton</keyword>
<evidence type="ECO:0000256" key="3">
    <source>
        <dbReference type="ARBA" id="ARBA00022490"/>
    </source>
</evidence>
<gene>
    <name evidence="13" type="ORF">DNTS_028901</name>
</gene>
<accession>A0A553N4U5</accession>
<evidence type="ECO:0000256" key="8">
    <source>
        <dbReference type="ARBA" id="ARBA00023175"/>
    </source>
</evidence>
<feature type="region of interest" description="Disordered" evidence="12">
    <location>
        <begin position="60"/>
        <end position="82"/>
    </location>
</feature>
<sequence length="575" mass="64876">VRFCFKEHCFKPVAPSSDKDSPTFELKGNLVHKDSEEGRALLVQDGGKEPKKKLKSSFSFISRASQTPVNPPRSLASQTEPQAPLVNFSDTANQWTIYDFYQEELQRQKNENKVKEEFKVATVGGTHGDPQRLKEQTEEMTGIMGKGAEGVQAIEEIDLFTLSTAVKLVENAVNQSINADIIADFKNFEDPADEFREQKGTLLPLWLFHYNTVETLPVSALCWNKEYNDLFAVGLGSNKCSNQEQGLLLLYTWRNSSFPEFIFNLDSGVMCIDIHDQHEHLSHLVAVGLVDGRVCVYNLMEKTNQPIYDSVSDPGKHAGAVWQVKWRKKDWDGNHNFFSVSGDGHVVSWTLGKYGLVSTVIIQLPAIDSVPDDLKHAIATAGFSLDFHKQKPYQYLVGSEAGKIQKCSIHHTRILKIYEGHFMIVSRVRWNPFHPKVFISSGFDWMVNVWDETINSPVFSFNLKSSVMDVAWAPFSSTVFAAVTADGKIHVFDLSVNRFEALCQQQAVCKKRQLMRIEFHPIIPIILVGDDCGLVIILKISPNLRRKQKNKKGQEEASTPEVEIAKMENLLNLAR</sequence>
<reference evidence="13 14" key="1">
    <citation type="journal article" date="2019" name="Sci. Data">
        <title>Hybrid genome assembly and annotation of Danionella translucida.</title>
        <authorList>
            <person name="Kadobianskyi M."/>
            <person name="Schulze L."/>
            <person name="Schuelke M."/>
            <person name="Judkewitz B."/>
        </authorList>
    </citation>
    <scope>NUCLEOTIDE SEQUENCE [LARGE SCALE GENOMIC DNA]</scope>
    <source>
        <strain evidence="13 14">Bolton</strain>
    </source>
</reference>
<dbReference type="GO" id="GO:0036157">
    <property type="term" value="C:outer dynein arm"/>
    <property type="evidence" value="ECO:0007669"/>
    <property type="project" value="TreeGrafter"/>
</dbReference>
<evidence type="ECO:0000256" key="10">
    <source>
        <dbReference type="ARBA" id="ARBA00023273"/>
    </source>
</evidence>
<evidence type="ECO:0000256" key="2">
    <source>
        <dbReference type="ARBA" id="ARBA00011059"/>
    </source>
</evidence>
<dbReference type="Pfam" id="PF00400">
    <property type="entry name" value="WD40"/>
    <property type="match status" value="2"/>
</dbReference>
<evidence type="ECO:0000313" key="13">
    <source>
        <dbReference type="EMBL" id="TRY60461.1"/>
    </source>
</evidence>
<proteinExistence type="inferred from homology"/>
<name>A0A553N4U5_9TELE</name>
<keyword evidence="4 11" id="KW-0853">WD repeat</keyword>
<keyword evidence="10" id="KW-0966">Cell projection</keyword>
<keyword evidence="8" id="KW-0505">Motor protein</keyword>
<dbReference type="STRING" id="623744.A0A553N4U5"/>
<feature type="non-terminal residue" evidence="13">
    <location>
        <position position="1"/>
    </location>
</feature>
<dbReference type="GO" id="GO:0036158">
    <property type="term" value="P:outer dynein arm assembly"/>
    <property type="evidence" value="ECO:0007669"/>
    <property type="project" value="TreeGrafter"/>
</dbReference>
<dbReference type="Gene3D" id="2.130.10.10">
    <property type="entry name" value="YVTN repeat-like/Quinoprotein amine dehydrogenase"/>
    <property type="match status" value="2"/>
</dbReference>
<dbReference type="InterPro" id="IPR015943">
    <property type="entry name" value="WD40/YVTN_repeat-like_dom_sf"/>
</dbReference>
<keyword evidence="6" id="KW-0677">Repeat</keyword>
<comment type="similarity">
    <text evidence="2">Belongs to the dynein intermediate chain family.</text>
</comment>
<evidence type="ECO:0000256" key="11">
    <source>
        <dbReference type="PROSITE-ProRule" id="PRU00221"/>
    </source>
</evidence>
<dbReference type="SMART" id="SM00320">
    <property type="entry name" value="WD40"/>
    <property type="match status" value="4"/>
</dbReference>
<dbReference type="GO" id="GO:0003341">
    <property type="term" value="P:cilium movement"/>
    <property type="evidence" value="ECO:0007669"/>
    <property type="project" value="TreeGrafter"/>
</dbReference>
<dbReference type="Proteomes" id="UP000316079">
    <property type="component" value="Unassembled WGS sequence"/>
</dbReference>
<feature type="repeat" description="WD" evidence="11">
    <location>
        <begin position="418"/>
        <end position="451"/>
    </location>
</feature>
<dbReference type="EMBL" id="SRMA01027049">
    <property type="protein sequence ID" value="TRY60461.1"/>
    <property type="molecule type" value="Genomic_DNA"/>
</dbReference>
<evidence type="ECO:0000313" key="14">
    <source>
        <dbReference type="Proteomes" id="UP000316079"/>
    </source>
</evidence>
<dbReference type="GO" id="GO:0045504">
    <property type="term" value="F:dynein heavy chain binding"/>
    <property type="evidence" value="ECO:0007669"/>
    <property type="project" value="TreeGrafter"/>
</dbReference>
<dbReference type="PANTHER" id="PTHR12442">
    <property type="entry name" value="DYNEIN INTERMEDIATE CHAIN"/>
    <property type="match status" value="1"/>
</dbReference>
<keyword evidence="7" id="KW-0243">Dynein</keyword>
<dbReference type="SUPFAM" id="SSF50978">
    <property type="entry name" value="WD40 repeat-like"/>
    <property type="match status" value="1"/>
</dbReference>
<keyword evidence="14" id="KW-1185">Reference proteome</keyword>
<dbReference type="InterPro" id="IPR001680">
    <property type="entry name" value="WD40_rpt"/>
</dbReference>
<evidence type="ECO:0000256" key="1">
    <source>
        <dbReference type="ARBA" id="ARBA00004430"/>
    </source>
</evidence>
<evidence type="ECO:0000256" key="4">
    <source>
        <dbReference type="ARBA" id="ARBA00022574"/>
    </source>
</evidence>
<evidence type="ECO:0000256" key="12">
    <source>
        <dbReference type="SAM" id="MobiDB-lite"/>
    </source>
</evidence>
<comment type="caution">
    <text evidence="13">The sequence shown here is derived from an EMBL/GenBank/DDBJ whole genome shotgun (WGS) entry which is preliminary data.</text>
</comment>
<dbReference type="GO" id="GO:0045503">
    <property type="term" value="F:dynein light chain binding"/>
    <property type="evidence" value="ECO:0007669"/>
    <property type="project" value="TreeGrafter"/>
</dbReference>
<dbReference type="GO" id="GO:0005874">
    <property type="term" value="C:microtubule"/>
    <property type="evidence" value="ECO:0007669"/>
    <property type="project" value="UniProtKB-KW"/>
</dbReference>
<dbReference type="OrthoDB" id="10261376at2759"/>
<dbReference type="InterPro" id="IPR050687">
    <property type="entry name" value="Dynein_IC"/>
</dbReference>
<evidence type="ECO:0000256" key="5">
    <source>
        <dbReference type="ARBA" id="ARBA00022701"/>
    </source>
</evidence>
<protein>
    <submittedName>
        <fullName evidence="13">Uncharacterized protein</fullName>
    </submittedName>
</protein>
<dbReference type="PANTHER" id="PTHR12442:SF11">
    <property type="entry name" value="DYNEIN AXONEMAL INTERMEDIATE CHAIN 1"/>
    <property type="match status" value="1"/>
</dbReference>
<evidence type="ECO:0000256" key="7">
    <source>
        <dbReference type="ARBA" id="ARBA00023017"/>
    </source>
</evidence>
<dbReference type="AlphaFoldDB" id="A0A553N4U5"/>
<dbReference type="InterPro" id="IPR036322">
    <property type="entry name" value="WD40_repeat_dom_sf"/>
</dbReference>
<keyword evidence="5" id="KW-0493">Microtubule</keyword>
<comment type="subcellular location">
    <subcellularLocation>
        <location evidence="1">Cytoplasm</location>
        <location evidence="1">Cytoskeleton</location>
        <location evidence="1">Cilium axoneme</location>
    </subcellularLocation>
</comment>
<organism evidence="13 14">
    <name type="scientific">Danionella cerebrum</name>
    <dbReference type="NCBI Taxonomy" id="2873325"/>
    <lineage>
        <taxon>Eukaryota</taxon>
        <taxon>Metazoa</taxon>
        <taxon>Chordata</taxon>
        <taxon>Craniata</taxon>
        <taxon>Vertebrata</taxon>
        <taxon>Euteleostomi</taxon>
        <taxon>Actinopterygii</taxon>
        <taxon>Neopterygii</taxon>
        <taxon>Teleostei</taxon>
        <taxon>Ostariophysi</taxon>
        <taxon>Cypriniformes</taxon>
        <taxon>Danionidae</taxon>
        <taxon>Danioninae</taxon>
        <taxon>Danionella</taxon>
    </lineage>
</organism>
<dbReference type="PROSITE" id="PS50082">
    <property type="entry name" value="WD_REPEATS_2"/>
    <property type="match status" value="1"/>
</dbReference>